<comment type="caution">
    <text evidence="1">The sequence shown here is derived from an EMBL/GenBank/DDBJ whole genome shotgun (WGS) entry which is preliminary data.</text>
</comment>
<dbReference type="EMBL" id="JAPUUL010000034">
    <property type="protein sequence ID" value="KAJ8133216.1"/>
    <property type="molecule type" value="Genomic_DNA"/>
</dbReference>
<sequence>MNTLAKSVSDHFLHYDEFLADQLDILAIVLGGSAVYYHAERSTLDQARDFDAAILVKSCEGIATLLRDKRPQLKKLLAMEREENPPWDLSAKDLQSVDGVRFAGWTSNDVKLSYKILSFESFSMSTGITNLLSKKDRRVYEGYTSEGWPTLRMQQATKINNHTVVLHDNWVLDSTFVFPTGSKKDSLVFGVTADLLLTGYWFRDLENTGDFIRRKVISYASERCSTGVCSPVFARDTRFQPLYRAWLASQLSRCTGFGSLRTRAHVTRAPVHMSIAGPVVQSCHPFSYGSSTVSKLAVSTEEEELRNASQHLERDYVPNPFSSNSHTGVAEIMTMRDNESCHPLKVFFKTMTIENQRLEEDIWGKITAFYPFIQKPLNLGSVACYPYLDFPTQSQLHVRYMNEPSEKGLRSMIDIEMRKSEDTLRAYRESFQSQGCRKYIAKEWQIHRFFGQRLAHERFATWYKDGIVVDGQRLQLEEFAKLTLCVNNKPYSPLGDLHALAQRVLAPTGFLDSPIVFGLGDAHGGNVMVSSEVSPPPGEKLLYIDYEVSGFHSPFLDLAKPLYNDVFFAALYADLVPEKFSVNVRVENGCLFVDTRCQEESLALAILRIKQHFLIEPFCKFLVENSVDLEKGVQVLVNALFACALLTRNFVDNWDQFFMNLAIGTSLLSCQTLEDIWQTCTEFLSPFCCYETPGNTACFSRGEGSMSTDHETLA</sequence>
<reference evidence="1" key="1">
    <citation type="submission" date="2022-12" db="EMBL/GenBank/DDBJ databases">
        <title>Genome Sequence of Lasiodiplodia mahajangana.</title>
        <authorList>
            <person name="Buettner E."/>
        </authorList>
    </citation>
    <scope>NUCLEOTIDE SEQUENCE</scope>
    <source>
        <strain evidence="1">VT137</strain>
    </source>
</reference>
<evidence type="ECO:0000313" key="1">
    <source>
        <dbReference type="EMBL" id="KAJ8133216.1"/>
    </source>
</evidence>
<proteinExistence type="predicted"/>
<keyword evidence="2" id="KW-1185">Reference proteome</keyword>
<evidence type="ECO:0000313" key="2">
    <source>
        <dbReference type="Proteomes" id="UP001153332"/>
    </source>
</evidence>
<protein>
    <submittedName>
        <fullName evidence="1">Uncharacterized protein</fullName>
    </submittedName>
</protein>
<organism evidence="1 2">
    <name type="scientific">Lasiodiplodia mahajangana</name>
    <dbReference type="NCBI Taxonomy" id="1108764"/>
    <lineage>
        <taxon>Eukaryota</taxon>
        <taxon>Fungi</taxon>
        <taxon>Dikarya</taxon>
        <taxon>Ascomycota</taxon>
        <taxon>Pezizomycotina</taxon>
        <taxon>Dothideomycetes</taxon>
        <taxon>Dothideomycetes incertae sedis</taxon>
        <taxon>Botryosphaeriales</taxon>
        <taxon>Botryosphaeriaceae</taxon>
        <taxon>Lasiodiplodia</taxon>
    </lineage>
</organism>
<name>A0ACC2K0N3_9PEZI</name>
<dbReference type="Proteomes" id="UP001153332">
    <property type="component" value="Unassembled WGS sequence"/>
</dbReference>
<gene>
    <name evidence="1" type="ORF">O1611_g405</name>
</gene>
<accession>A0ACC2K0N3</accession>